<dbReference type="Proteomes" id="UP001205046">
    <property type="component" value="Unassembled WGS sequence"/>
</dbReference>
<dbReference type="SUPFAM" id="SSF52317">
    <property type="entry name" value="Class I glutamine amidotransferase-like"/>
    <property type="match status" value="1"/>
</dbReference>
<dbReference type="PANTHER" id="PTHR42695">
    <property type="entry name" value="GLUTAMINE AMIDOTRANSFERASE YLR126C-RELATED"/>
    <property type="match status" value="1"/>
</dbReference>
<dbReference type="PANTHER" id="PTHR42695:SF5">
    <property type="entry name" value="GLUTAMINE AMIDOTRANSFERASE YLR126C-RELATED"/>
    <property type="match status" value="1"/>
</dbReference>
<dbReference type="InterPro" id="IPR017926">
    <property type="entry name" value="GATASE"/>
</dbReference>
<keyword evidence="3" id="KW-1185">Reference proteome</keyword>
<sequence>MVRILVIQHEDSVGIDKFGRWLEEAGAELVMLRPDRGDVIPENLAGYQGMVVLGGTAGPEDDEQWEWLPAVRALQRTAAAEESPAFNICLGAQLSAVAHDTEVFRRSIPQIGVMELIRRPEAADDPVFSVLPQRPKAVLWHQEQIAAVPEGAVHLVEGTDAPVQAFRVGSSFWSVQFHPEPDAHTVQRWAEGTAELVKKAGRIPADVVREYEAEASGIEATFRPLAAAFVNYASSR</sequence>
<accession>A0ABT2HNC3</accession>
<dbReference type="GO" id="GO:0016740">
    <property type="term" value="F:transferase activity"/>
    <property type="evidence" value="ECO:0007669"/>
    <property type="project" value="UniProtKB-KW"/>
</dbReference>
<dbReference type="EMBL" id="JALXMO010000003">
    <property type="protein sequence ID" value="MCT1606193.1"/>
    <property type="molecule type" value="Genomic_DNA"/>
</dbReference>
<evidence type="ECO:0000313" key="3">
    <source>
        <dbReference type="Proteomes" id="UP001205046"/>
    </source>
</evidence>
<dbReference type="Gene3D" id="3.40.50.880">
    <property type="match status" value="1"/>
</dbReference>
<dbReference type="RefSeq" id="WP_260072396.1">
    <property type="nucleotide sequence ID" value="NZ_JALXMO010000003.1"/>
</dbReference>
<keyword evidence="2" id="KW-0808">Transferase</keyword>
<feature type="domain" description="Glutamine amidotransferase" evidence="1">
    <location>
        <begin position="22"/>
        <end position="181"/>
    </location>
</feature>
<dbReference type="InterPro" id="IPR029062">
    <property type="entry name" value="Class_I_gatase-like"/>
</dbReference>
<evidence type="ECO:0000313" key="2">
    <source>
        <dbReference type="EMBL" id="MCT1606193.1"/>
    </source>
</evidence>
<evidence type="ECO:0000259" key="1">
    <source>
        <dbReference type="Pfam" id="PF00117"/>
    </source>
</evidence>
<dbReference type="InterPro" id="IPR044992">
    <property type="entry name" value="ChyE-like"/>
</dbReference>
<dbReference type="CDD" id="cd01741">
    <property type="entry name" value="GATase1_1"/>
    <property type="match status" value="1"/>
</dbReference>
<name>A0ABT2HNC3_9MICC</name>
<keyword evidence="2" id="KW-0315">Glutamine amidotransferase</keyword>
<gene>
    <name evidence="2" type="ORF">M3B43_02395</name>
</gene>
<comment type="caution">
    <text evidence="2">The sequence shown here is derived from an EMBL/GenBank/DDBJ whole genome shotgun (WGS) entry which is preliminary data.</text>
</comment>
<reference evidence="2 3" key="1">
    <citation type="submission" date="2022-04" db="EMBL/GenBank/DDBJ databases">
        <title>Human microbiome associated bacterial genomes.</title>
        <authorList>
            <person name="Sandstrom S."/>
            <person name="Salamzade R."/>
            <person name="Kalan L.R."/>
        </authorList>
    </citation>
    <scope>NUCLEOTIDE SEQUENCE [LARGE SCALE GENOMIC DNA]</scope>
    <source>
        <strain evidence="3">p3-SID767</strain>
    </source>
</reference>
<proteinExistence type="predicted"/>
<dbReference type="Pfam" id="PF00117">
    <property type="entry name" value="GATase"/>
    <property type="match status" value="1"/>
</dbReference>
<dbReference type="PROSITE" id="PS51273">
    <property type="entry name" value="GATASE_TYPE_1"/>
    <property type="match status" value="1"/>
</dbReference>
<organism evidence="2 3">
    <name type="scientific">Nesterenkonia massiliensis</name>
    <dbReference type="NCBI Taxonomy" id="1232429"/>
    <lineage>
        <taxon>Bacteria</taxon>
        <taxon>Bacillati</taxon>
        <taxon>Actinomycetota</taxon>
        <taxon>Actinomycetes</taxon>
        <taxon>Micrococcales</taxon>
        <taxon>Micrococcaceae</taxon>
        <taxon>Nesterenkonia</taxon>
    </lineage>
</organism>
<protein>
    <submittedName>
        <fullName evidence="2">Type 1 glutamine amidotransferase</fullName>
    </submittedName>
</protein>